<keyword evidence="3" id="KW-1185">Reference proteome</keyword>
<name>A0ABM1SQK6_LIMPO</name>
<evidence type="ECO:0000313" key="3">
    <source>
        <dbReference type="Proteomes" id="UP000694941"/>
    </source>
</evidence>
<feature type="transmembrane region" description="Helical" evidence="1">
    <location>
        <begin position="64"/>
        <end position="87"/>
    </location>
</feature>
<proteinExistence type="predicted"/>
<feature type="transmembrane region" description="Helical" evidence="1">
    <location>
        <begin position="35"/>
        <end position="57"/>
    </location>
</feature>
<keyword evidence="1" id="KW-1133">Transmembrane helix</keyword>
<dbReference type="Proteomes" id="UP000694941">
    <property type="component" value="Unplaced"/>
</dbReference>
<evidence type="ECO:0000313" key="4">
    <source>
        <dbReference type="RefSeq" id="XP_022245912.1"/>
    </source>
</evidence>
<dbReference type="InterPro" id="IPR056704">
    <property type="entry name" value="DUF7802"/>
</dbReference>
<keyword evidence="1" id="KW-0472">Membrane</keyword>
<feature type="transmembrane region" description="Helical" evidence="1">
    <location>
        <begin position="107"/>
        <end position="128"/>
    </location>
</feature>
<dbReference type="Pfam" id="PF25085">
    <property type="entry name" value="DUF7802"/>
    <property type="match status" value="1"/>
</dbReference>
<evidence type="ECO:0000256" key="1">
    <source>
        <dbReference type="SAM" id="Phobius"/>
    </source>
</evidence>
<feature type="transmembrane region" description="Helical" evidence="1">
    <location>
        <begin position="316"/>
        <end position="336"/>
    </location>
</feature>
<feature type="transmembrane region" description="Helical" evidence="1">
    <location>
        <begin position="216"/>
        <end position="234"/>
    </location>
</feature>
<feature type="transmembrane region" description="Helical" evidence="1">
    <location>
        <begin position="175"/>
        <end position="195"/>
    </location>
</feature>
<evidence type="ECO:0000259" key="2">
    <source>
        <dbReference type="Pfam" id="PF25085"/>
    </source>
</evidence>
<keyword evidence="1" id="KW-0812">Transmembrane</keyword>
<dbReference type="GeneID" id="106462825"/>
<dbReference type="PANTHER" id="PTHR35982:SF1">
    <property type="entry name" value="SPIROCYCLASE, AVEC FAMILY"/>
    <property type="match status" value="1"/>
</dbReference>
<accession>A0ABM1SQK6</accession>
<organism evidence="3 4">
    <name type="scientific">Limulus polyphemus</name>
    <name type="common">Atlantic horseshoe crab</name>
    <dbReference type="NCBI Taxonomy" id="6850"/>
    <lineage>
        <taxon>Eukaryota</taxon>
        <taxon>Metazoa</taxon>
        <taxon>Ecdysozoa</taxon>
        <taxon>Arthropoda</taxon>
        <taxon>Chelicerata</taxon>
        <taxon>Merostomata</taxon>
        <taxon>Xiphosura</taxon>
        <taxon>Limulidae</taxon>
        <taxon>Limulus</taxon>
    </lineage>
</organism>
<reference evidence="4" key="1">
    <citation type="submission" date="2025-08" db="UniProtKB">
        <authorList>
            <consortium name="RefSeq"/>
        </authorList>
    </citation>
    <scope>IDENTIFICATION</scope>
    <source>
        <tissue evidence="4">Muscle</tissue>
    </source>
</reference>
<feature type="transmembrane region" description="Helical" evidence="1">
    <location>
        <begin position="140"/>
        <end position="163"/>
    </location>
</feature>
<dbReference type="PANTHER" id="PTHR35982">
    <property type="entry name" value="AGAP005361-PA"/>
    <property type="match status" value="1"/>
</dbReference>
<sequence>MSGLIIESISYLVPQIDNFWHSQATVMFLGHRLPLLIVCVYPVLLYTSAAAVSRLWLPFWAEPFAVGLTVLAIDVPWDINGVNFVWWTWHDTDPNIYDRHYWVPWSSFYFLAALGCTLTFLLHGFRWLLTGNDKYSSGGFFKEALASILTAILIMPVASIQFVPLYHLLKDELKIHSEVCVFLFLSMYLMIFWLGDRDPSIEARPKKGRCHHYDELIVLLGLWYITHFAVAIFGHPESVVATGLREPIGPCDQYLDVFTPMGQVLQKRKYLCLEDYDEGYYDFHCVPKHEMAKLRIGSNIYWYTVCGVQFSNYAEYVTVIGGYCVLGIFVFYQYLLRSGSHLSLSKMAKKVAIKSKTN</sequence>
<protein>
    <submittedName>
        <fullName evidence="4">Uncharacterized protein LOC106462825 isoform X2</fullName>
    </submittedName>
</protein>
<gene>
    <name evidence="4" type="primary">LOC106462825</name>
</gene>
<feature type="domain" description="DUF7802" evidence="2">
    <location>
        <begin position="3"/>
        <end position="334"/>
    </location>
</feature>
<dbReference type="RefSeq" id="XP_022245912.1">
    <property type="nucleotide sequence ID" value="XM_022390204.1"/>
</dbReference>